<dbReference type="PANTHER" id="PTHR30273:SF2">
    <property type="entry name" value="PROTEIN FECR"/>
    <property type="match status" value="1"/>
</dbReference>
<protein>
    <submittedName>
        <fullName evidence="3">DUF4880 domain-containing protein</fullName>
    </submittedName>
</protein>
<dbReference type="PANTHER" id="PTHR30273">
    <property type="entry name" value="PERIPLASMIC SIGNAL SENSOR AND SIGMA FACTOR ACTIVATOR FECR-RELATED"/>
    <property type="match status" value="1"/>
</dbReference>
<evidence type="ECO:0000259" key="1">
    <source>
        <dbReference type="Pfam" id="PF04773"/>
    </source>
</evidence>
<dbReference type="GO" id="GO:0016989">
    <property type="term" value="F:sigma factor antagonist activity"/>
    <property type="evidence" value="ECO:0007669"/>
    <property type="project" value="TreeGrafter"/>
</dbReference>
<dbReference type="InterPro" id="IPR032623">
    <property type="entry name" value="FecR_N"/>
</dbReference>
<organism evidence="3 4">
    <name type="scientific">Achromobacter deleyi</name>
    <dbReference type="NCBI Taxonomy" id="1353891"/>
    <lineage>
        <taxon>Bacteria</taxon>
        <taxon>Pseudomonadati</taxon>
        <taxon>Pseudomonadota</taxon>
        <taxon>Betaproteobacteria</taxon>
        <taxon>Burkholderiales</taxon>
        <taxon>Alcaligenaceae</taxon>
        <taxon>Achromobacter</taxon>
    </lineage>
</organism>
<sequence length="326" mass="35264">MSPQPSSGPPSDSAIEREAHAWARALATGAPTTEDGAAFKAWRAQSPAHERAWVDAVRAWRELGRAAQAYASTRPAAARRGAAEPDRRRRWLLAGGAGAFASLAVAGMLRPPLGLWPSWSEFNSDYRTATGEQRRVALDGQQLTLALNTQTSINVSTRDGAPEIELVSGEAAILATRSQPCAILAGAARIALANGDIELRRLDRGEVRLRCNAGQVELQHPGGKLALRTGQQVRYTADTLQAPSALAQDASDWRAGIVSFHDLPLAQAIEEINRYRPGRVVLMNDALARHRLSARYEVKDLDQAIVQIQQLYGASVRRVGDVVFLS</sequence>
<evidence type="ECO:0000313" key="3">
    <source>
        <dbReference type="EMBL" id="QQB37983.1"/>
    </source>
</evidence>
<dbReference type="InterPro" id="IPR006860">
    <property type="entry name" value="FecR"/>
</dbReference>
<gene>
    <name evidence="3" type="ORF">I6I07_00485</name>
</gene>
<dbReference type="Pfam" id="PF04773">
    <property type="entry name" value="FecR"/>
    <property type="match status" value="1"/>
</dbReference>
<dbReference type="PIRSF" id="PIRSF018266">
    <property type="entry name" value="FecR"/>
    <property type="match status" value="1"/>
</dbReference>
<reference evidence="3 4" key="1">
    <citation type="submission" date="2020-12" db="EMBL/GenBank/DDBJ databases">
        <title>FDA dAtabase for Regulatory Grade micrObial Sequences (FDA-ARGOS): Supporting development and validation of Infectious Disease Dx tests.</title>
        <authorList>
            <person name="Sproer C."/>
            <person name="Gronow S."/>
            <person name="Severitt S."/>
            <person name="Schroder I."/>
            <person name="Tallon L."/>
            <person name="Sadzewicz L."/>
            <person name="Zhao X."/>
            <person name="Boylan J."/>
            <person name="Ott S."/>
            <person name="Bowen H."/>
            <person name="Vavikolanu K."/>
            <person name="Mehta A."/>
            <person name="Aluvathingal J."/>
            <person name="Nadendla S."/>
            <person name="Lowell S."/>
            <person name="Myers T."/>
            <person name="Yan Y."/>
            <person name="Sichtig H."/>
        </authorList>
    </citation>
    <scope>NUCLEOTIDE SEQUENCE [LARGE SCALE GENOMIC DNA]</scope>
    <source>
        <strain evidence="3 4">FDAARGOS_1050</strain>
    </source>
</reference>
<proteinExistence type="predicted"/>
<name>A0A7T4B928_9BURK</name>
<evidence type="ECO:0000313" key="4">
    <source>
        <dbReference type="Proteomes" id="UP000595231"/>
    </source>
</evidence>
<dbReference type="Gene3D" id="3.55.50.30">
    <property type="match status" value="1"/>
</dbReference>
<dbReference type="Pfam" id="PF16220">
    <property type="entry name" value="DUF4880"/>
    <property type="match status" value="1"/>
</dbReference>
<evidence type="ECO:0000259" key="2">
    <source>
        <dbReference type="Pfam" id="PF16220"/>
    </source>
</evidence>
<dbReference type="EMBL" id="CP065997">
    <property type="protein sequence ID" value="QQB37983.1"/>
    <property type="molecule type" value="Genomic_DNA"/>
</dbReference>
<dbReference type="InterPro" id="IPR012373">
    <property type="entry name" value="Ferrdict_sens_TM"/>
</dbReference>
<accession>A0A7T4B928</accession>
<dbReference type="AlphaFoldDB" id="A0A7T4B928"/>
<feature type="domain" description="FecR protein" evidence="1">
    <location>
        <begin position="125"/>
        <end position="217"/>
    </location>
</feature>
<feature type="domain" description="FecR N-terminal" evidence="2">
    <location>
        <begin position="17"/>
        <end position="57"/>
    </location>
</feature>
<dbReference type="Gene3D" id="2.60.120.1440">
    <property type="match status" value="1"/>
</dbReference>
<dbReference type="Proteomes" id="UP000595231">
    <property type="component" value="Chromosome"/>
</dbReference>